<dbReference type="AlphaFoldDB" id="A0A378JIH6"/>
<organism evidence="2 3">
    <name type="scientific">Legionella busanensis</name>
    <dbReference type="NCBI Taxonomy" id="190655"/>
    <lineage>
        <taxon>Bacteria</taxon>
        <taxon>Pseudomonadati</taxon>
        <taxon>Pseudomonadota</taxon>
        <taxon>Gammaproteobacteria</taxon>
        <taxon>Legionellales</taxon>
        <taxon>Legionellaceae</taxon>
        <taxon>Legionella</taxon>
    </lineage>
</organism>
<accession>A0A378JIH6</accession>
<protein>
    <submittedName>
        <fullName evidence="2">Uncharacterized protein</fullName>
    </submittedName>
</protein>
<gene>
    <name evidence="2" type="ORF">NCTC13316_00549</name>
</gene>
<dbReference type="InterPro" id="IPR047675">
    <property type="entry name" value="Putative_zinc-bd"/>
</dbReference>
<sequence>MVALYFDKNFNIHISLFANSPKTRRSERGTCSAKTRKKTLCQAPPVWDNFRDNAINGRCKLHGGLSTGPKTKAGRNAISESNRRRKKQKG</sequence>
<dbReference type="Proteomes" id="UP000254794">
    <property type="component" value="Unassembled WGS sequence"/>
</dbReference>
<reference evidence="2 3" key="1">
    <citation type="submission" date="2018-06" db="EMBL/GenBank/DDBJ databases">
        <authorList>
            <consortium name="Pathogen Informatics"/>
            <person name="Doyle S."/>
        </authorList>
    </citation>
    <scope>NUCLEOTIDE SEQUENCE [LARGE SCALE GENOMIC DNA]</scope>
    <source>
        <strain evidence="2 3">NCTC13316</strain>
    </source>
</reference>
<dbReference type="NCBIfam" id="NF041373">
    <property type="entry name" value="HGG_STG"/>
    <property type="match status" value="1"/>
</dbReference>
<proteinExistence type="predicted"/>
<keyword evidence="3" id="KW-1185">Reference proteome</keyword>
<dbReference type="EMBL" id="UGOD01000001">
    <property type="protein sequence ID" value="STX50468.1"/>
    <property type="molecule type" value="Genomic_DNA"/>
</dbReference>
<name>A0A378JIH6_9GAMM</name>
<evidence type="ECO:0000256" key="1">
    <source>
        <dbReference type="SAM" id="MobiDB-lite"/>
    </source>
</evidence>
<feature type="region of interest" description="Disordered" evidence="1">
    <location>
        <begin position="61"/>
        <end position="90"/>
    </location>
</feature>
<evidence type="ECO:0000313" key="2">
    <source>
        <dbReference type="EMBL" id="STX50468.1"/>
    </source>
</evidence>
<evidence type="ECO:0000313" key="3">
    <source>
        <dbReference type="Proteomes" id="UP000254794"/>
    </source>
</evidence>
<dbReference type="RefSeq" id="WP_207385777.1">
    <property type="nucleotide sequence ID" value="NZ_CAAAHP010000004.1"/>
</dbReference>